<organism evidence="1 2">
    <name type="scientific">Rhizophagus irregularis</name>
    <dbReference type="NCBI Taxonomy" id="588596"/>
    <lineage>
        <taxon>Eukaryota</taxon>
        <taxon>Fungi</taxon>
        <taxon>Fungi incertae sedis</taxon>
        <taxon>Mucoromycota</taxon>
        <taxon>Glomeromycotina</taxon>
        <taxon>Glomeromycetes</taxon>
        <taxon>Glomerales</taxon>
        <taxon>Glomeraceae</taxon>
        <taxon>Rhizophagus</taxon>
    </lineage>
</organism>
<comment type="caution">
    <text evidence="1">The sequence shown here is derived from an EMBL/GenBank/DDBJ whole genome shotgun (WGS) entry which is preliminary data.</text>
</comment>
<name>A0A2I1HW36_9GLOM</name>
<evidence type="ECO:0000313" key="1">
    <source>
        <dbReference type="EMBL" id="PKY63067.1"/>
    </source>
</evidence>
<protein>
    <submittedName>
        <fullName evidence="1">Uncharacterized protein</fullName>
    </submittedName>
</protein>
<accession>A0A2I1HW36</accession>
<proteinExistence type="predicted"/>
<keyword evidence="2" id="KW-1185">Reference proteome</keyword>
<dbReference type="Proteomes" id="UP000234323">
    <property type="component" value="Unassembled WGS sequence"/>
</dbReference>
<gene>
    <name evidence="1" type="ORF">RhiirA4_490869</name>
</gene>
<sequence length="79" mass="9188">MKSSLQAFAIPFKNDEQKKSYINLFGLSENHKKCTERLLIHSYDIRTAEQKKDRSMQNIKLIDLLEGSLHSTEDYVSVI</sequence>
<evidence type="ECO:0000313" key="2">
    <source>
        <dbReference type="Proteomes" id="UP000234323"/>
    </source>
</evidence>
<dbReference type="AlphaFoldDB" id="A0A2I1HW36"/>
<dbReference type="EMBL" id="LLXI01008887">
    <property type="protein sequence ID" value="PKY63067.1"/>
    <property type="molecule type" value="Genomic_DNA"/>
</dbReference>
<reference evidence="1 2" key="1">
    <citation type="submission" date="2015-10" db="EMBL/GenBank/DDBJ databases">
        <title>Genome analyses suggest a sexual origin of heterokaryosis in a supposedly ancient asexual fungus.</title>
        <authorList>
            <person name="Ropars J."/>
            <person name="Sedzielewska K."/>
            <person name="Noel J."/>
            <person name="Charron P."/>
            <person name="Farinelli L."/>
            <person name="Marton T."/>
            <person name="Kruger M."/>
            <person name="Pelin A."/>
            <person name="Brachmann A."/>
            <person name="Corradi N."/>
        </authorList>
    </citation>
    <scope>NUCLEOTIDE SEQUENCE [LARGE SCALE GENOMIC DNA]</scope>
    <source>
        <strain evidence="1 2">A4</strain>
    </source>
</reference>